<evidence type="ECO:0000313" key="1">
    <source>
        <dbReference type="EMBL" id="QSB15797.1"/>
    </source>
</evidence>
<keyword evidence="2" id="KW-1185">Reference proteome</keyword>
<dbReference type="KEGG" id="nhy:JQS43_05520"/>
<sequence length="647" mass="68455">MTGDQALGPSDRTLVRHRLPQPHVAVLTAGYGDEETVRLLLAAERSWRLIQLRAVLDAVAEQPAATAPLPELDEAWRLLVTAERHQPSEMDKILLHPQVGTWAGYALRRLRGATTATAPRWVDLGYLHALAAAAALRTGLTFAISIPIRDGYAALPTLGGCWLPTGQTWAVAEITGADGTGTITAGGASVTIPAPTAPDAAPAGSDPDAAAWVALPTITAEHAGHRLSVTLDHLDPYRNLRSPTPPDRLSAEQVARWRTLLTRAWELIVDASPGFAPAIAAGLSSVVPQPAAERFRTMSASAGDAFGSTIVSEPEDAPELAVTLVHEFQHIKLGGLLHLTPLHRAEPAERLYAPWRDDPRPLGGLLQGVYAFVGITEFWRALRGRATGRTARLAQLEFAKWHSQVSLVLATIGTLPELTEAGRTLVSNLAETARQWSAEPVPAEISSAADAAVTDHRARWRLHHLRPAPETIEAFAAAFLAGTAPPTGAESSSTVVSDSAARRLDTRAVLTMWRLTDPDGFDQLQKDPAALAEQVSGATAADLAYAAGDLALARRGYLAELATDPGSASAWSGLGLVESTQDPDSAAAAALRLRPELICAVYQRVVTTSPPGAGTGEAAGADVPTDRTPLALPLRLAEWFGADPLAR</sequence>
<dbReference type="NCBIfam" id="TIGR04267">
    <property type="entry name" value="mod_HExxH"/>
    <property type="match status" value="1"/>
</dbReference>
<name>A0A895YDD7_9ACTN</name>
<evidence type="ECO:0000313" key="2">
    <source>
        <dbReference type="Proteomes" id="UP000662857"/>
    </source>
</evidence>
<protein>
    <recommendedName>
        <fullName evidence="3">HEXXH motif domain-containing protein</fullName>
    </recommendedName>
</protein>
<dbReference type="EMBL" id="CP070499">
    <property type="protein sequence ID" value="QSB15797.1"/>
    <property type="molecule type" value="Genomic_DNA"/>
</dbReference>
<dbReference type="InterPro" id="IPR026337">
    <property type="entry name" value="AKG_HExxH"/>
</dbReference>
<dbReference type="RefSeq" id="WP_239677985.1">
    <property type="nucleotide sequence ID" value="NZ_CP070499.1"/>
</dbReference>
<organism evidence="1 2">
    <name type="scientific">Natronosporangium hydrolyticum</name>
    <dbReference type="NCBI Taxonomy" id="2811111"/>
    <lineage>
        <taxon>Bacteria</taxon>
        <taxon>Bacillati</taxon>
        <taxon>Actinomycetota</taxon>
        <taxon>Actinomycetes</taxon>
        <taxon>Micromonosporales</taxon>
        <taxon>Micromonosporaceae</taxon>
        <taxon>Natronosporangium</taxon>
    </lineage>
</organism>
<accession>A0A895YDD7</accession>
<dbReference type="AlphaFoldDB" id="A0A895YDD7"/>
<evidence type="ECO:0008006" key="3">
    <source>
        <dbReference type="Google" id="ProtNLM"/>
    </source>
</evidence>
<dbReference type="Proteomes" id="UP000662857">
    <property type="component" value="Chromosome"/>
</dbReference>
<reference evidence="1" key="1">
    <citation type="submission" date="2021-02" db="EMBL/GenBank/DDBJ databases">
        <title>Natrosporangium hydrolyticum gen. nov., sp. nov, a haloalkaliphilic actinobacterium from a soda solonchak soil.</title>
        <authorList>
            <person name="Sorokin D.Y."/>
            <person name="Khijniak T.V."/>
            <person name="Zakharycheva A.P."/>
            <person name="Boueva O.V."/>
            <person name="Ariskina E.V."/>
            <person name="Hahnke R.L."/>
            <person name="Bunk B."/>
            <person name="Sproer C."/>
            <person name="Schumann P."/>
            <person name="Evtushenko L.I."/>
            <person name="Kublanov I.V."/>
        </authorList>
    </citation>
    <scope>NUCLEOTIDE SEQUENCE</scope>
    <source>
        <strain evidence="1">DSM 106523</strain>
    </source>
</reference>
<proteinExistence type="predicted"/>
<gene>
    <name evidence="1" type="ORF">JQS43_05520</name>
</gene>